<keyword evidence="3" id="KW-1185">Reference proteome</keyword>
<dbReference type="EMBL" id="JAVREL010000006">
    <property type="protein sequence ID" value="MDT0343659.1"/>
    <property type="molecule type" value="Genomic_DNA"/>
</dbReference>
<evidence type="ECO:0000313" key="2">
    <source>
        <dbReference type="EMBL" id="MDT0343659.1"/>
    </source>
</evidence>
<name>A0ABU2MSS4_9ACTN</name>
<keyword evidence="1" id="KW-1133">Transmembrane helix</keyword>
<feature type="transmembrane region" description="Helical" evidence="1">
    <location>
        <begin position="39"/>
        <end position="58"/>
    </location>
</feature>
<dbReference type="RefSeq" id="WP_311704795.1">
    <property type="nucleotide sequence ID" value="NZ_JAVREL010000006.1"/>
</dbReference>
<protein>
    <submittedName>
        <fullName evidence="2">Uncharacterized protein</fullName>
    </submittedName>
</protein>
<comment type="caution">
    <text evidence="2">The sequence shown here is derived from an EMBL/GenBank/DDBJ whole genome shotgun (WGS) entry which is preliminary data.</text>
</comment>
<keyword evidence="1" id="KW-0472">Membrane</keyword>
<proteinExistence type="predicted"/>
<keyword evidence="1" id="KW-0812">Transmembrane</keyword>
<feature type="transmembrane region" description="Helical" evidence="1">
    <location>
        <begin position="78"/>
        <end position="98"/>
    </location>
</feature>
<sequence>MPLATLLFIRLLAPARPSERLRLRGAGREARPLPLTARLAGRLAVVATVAGLAVVIITGADGGRTPDGASSGLWPEQWVIGAGLLVLTLVLVAVIHRLRPARLATGRAAAERGDDVRPAGELDPAG</sequence>
<accession>A0ABU2MSS4</accession>
<gene>
    <name evidence="2" type="ORF">RM590_13710</name>
</gene>
<evidence type="ECO:0000313" key="3">
    <source>
        <dbReference type="Proteomes" id="UP001183246"/>
    </source>
</evidence>
<dbReference type="Proteomes" id="UP001183246">
    <property type="component" value="Unassembled WGS sequence"/>
</dbReference>
<reference evidence="3" key="1">
    <citation type="submission" date="2023-07" db="EMBL/GenBank/DDBJ databases">
        <title>30 novel species of actinomycetes from the DSMZ collection.</title>
        <authorList>
            <person name="Nouioui I."/>
        </authorList>
    </citation>
    <scope>NUCLEOTIDE SEQUENCE [LARGE SCALE GENOMIC DNA]</scope>
    <source>
        <strain evidence="3">DSM 44938</strain>
    </source>
</reference>
<organism evidence="2 3">
    <name type="scientific">Streptomyces litchfieldiae</name>
    <dbReference type="NCBI Taxonomy" id="3075543"/>
    <lineage>
        <taxon>Bacteria</taxon>
        <taxon>Bacillati</taxon>
        <taxon>Actinomycetota</taxon>
        <taxon>Actinomycetes</taxon>
        <taxon>Kitasatosporales</taxon>
        <taxon>Streptomycetaceae</taxon>
        <taxon>Streptomyces</taxon>
    </lineage>
</organism>
<evidence type="ECO:0000256" key="1">
    <source>
        <dbReference type="SAM" id="Phobius"/>
    </source>
</evidence>